<dbReference type="CDD" id="cd08577">
    <property type="entry name" value="PI-PLCc_GDPD_SF_unchar3"/>
    <property type="match status" value="1"/>
</dbReference>
<name>A0ABT6FPM3_9FLAO</name>
<evidence type="ECO:0000256" key="2">
    <source>
        <dbReference type="ARBA" id="ARBA00001947"/>
    </source>
</evidence>
<evidence type="ECO:0000256" key="9">
    <source>
        <dbReference type="RuleBase" id="RU003946"/>
    </source>
</evidence>
<comment type="cofactor">
    <cofactor evidence="1">
        <name>Mg(2+)</name>
        <dbReference type="ChEBI" id="CHEBI:18420"/>
    </cofactor>
</comment>
<organism evidence="11 12">
    <name type="scientific">Galbibacter pacificus</name>
    <dbReference type="NCBI Taxonomy" id="2996052"/>
    <lineage>
        <taxon>Bacteria</taxon>
        <taxon>Pseudomonadati</taxon>
        <taxon>Bacteroidota</taxon>
        <taxon>Flavobacteriia</taxon>
        <taxon>Flavobacteriales</taxon>
        <taxon>Flavobacteriaceae</taxon>
        <taxon>Galbibacter</taxon>
    </lineage>
</organism>
<comment type="caution">
    <text evidence="11">The sequence shown here is derived from an EMBL/GenBank/DDBJ whole genome shotgun (WGS) entry which is preliminary data.</text>
</comment>
<dbReference type="InterPro" id="IPR017946">
    <property type="entry name" value="PLC-like_Pdiesterase_TIM-brl"/>
</dbReference>
<proteinExistence type="inferred from homology"/>
<keyword evidence="10" id="KW-0732">Signal</keyword>
<evidence type="ECO:0000313" key="11">
    <source>
        <dbReference type="EMBL" id="MDG3585212.1"/>
    </source>
</evidence>
<dbReference type="InterPro" id="IPR018299">
    <property type="entry name" value="Alkaline_phosphatase_AS"/>
</dbReference>
<dbReference type="Proteomes" id="UP001153642">
    <property type="component" value="Unassembled WGS sequence"/>
</dbReference>
<evidence type="ECO:0000256" key="7">
    <source>
        <dbReference type="ARBA" id="ARBA00022833"/>
    </source>
</evidence>
<evidence type="ECO:0000256" key="3">
    <source>
        <dbReference type="ARBA" id="ARBA00005984"/>
    </source>
</evidence>
<dbReference type="Pfam" id="PF00245">
    <property type="entry name" value="Alk_phosphatase"/>
    <property type="match status" value="3"/>
</dbReference>
<evidence type="ECO:0000256" key="4">
    <source>
        <dbReference type="ARBA" id="ARBA00022553"/>
    </source>
</evidence>
<keyword evidence="6 11" id="KW-0378">Hydrolase</keyword>
<dbReference type="InterPro" id="IPR017850">
    <property type="entry name" value="Alkaline_phosphatase_core_sf"/>
</dbReference>
<dbReference type="Gene3D" id="3.40.720.10">
    <property type="entry name" value="Alkaline Phosphatase, subunit A"/>
    <property type="match status" value="1"/>
</dbReference>
<dbReference type="SUPFAM" id="SSF51695">
    <property type="entry name" value="PLC-like phosphodiesterases"/>
    <property type="match status" value="1"/>
</dbReference>
<dbReference type="PANTHER" id="PTHR11596">
    <property type="entry name" value="ALKALINE PHOSPHATASE"/>
    <property type="match status" value="1"/>
</dbReference>
<evidence type="ECO:0000256" key="5">
    <source>
        <dbReference type="ARBA" id="ARBA00022723"/>
    </source>
</evidence>
<evidence type="ECO:0000256" key="1">
    <source>
        <dbReference type="ARBA" id="ARBA00001946"/>
    </source>
</evidence>
<keyword evidence="7" id="KW-0862">Zinc</keyword>
<dbReference type="SMART" id="SM00098">
    <property type="entry name" value="alkPPc"/>
    <property type="match status" value="1"/>
</dbReference>
<dbReference type="Gene3D" id="3.20.20.190">
    <property type="entry name" value="Phosphatidylinositol (PI) phosphodiesterase"/>
    <property type="match status" value="1"/>
</dbReference>
<keyword evidence="8" id="KW-0460">Magnesium</keyword>
<dbReference type="PROSITE" id="PS00123">
    <property type="entry name" value="ALKALINE_PHOSPHATASE"/>
    <property type="match status" value="1"/>
</dbReference>
<keyword evidence="4" id="KW-0597">Phosphoprotein</keyword>
<keyword evidence="12" id="KW-1185">Reference proteome</keyword>
<gene>
    <name evidence="11" type="ORF">OSR52_04970</name>
</gene>
<protein>
    <submittedName>
        <fullName evidence="11">Alkaline phosphatase</fullName>
        <ecNumber evidence="11">3.1.3.1</ecNumber>
    </submittedName>
</protein>
<dbReference type="InterPro" id="IPR039559">
    <property type="entry name" value="AIM6_PI-PLC-like_dom"/>
</dbReference>
<evidence type="ECO:0000256" key="10">
    <source>
        <dbReference type="SAM" id="SignalP"/>
    </source>
</evidence>
<dbReference type="PRINTS" id="PR00113">
    <property type="entry name" value="ALKPHPHTASE"/>
</dbReference>
<keyword evidence="5" id="KW-0479">Metal-binding</keyword>
<feature type="signal peptide" evidence="10">
    <location>
        <begin position="1"/>
        <end position="25"/>
    </location>
</feature>
<comment type="similarity">
    <text evidence="3 9">Belongs to the alkaline phosphatase family.</text>
</comment>
<dbReference type="PANTHER" id="PTHR11596:SF5">
    <property type="entry name" value="ALKALINE PHOSPHATASE"/>
    <property type="match status" value="1"/>
</dbReference>
<dbReference type="SUPFAM" id="SSF53649">
    <property type="entry name" value="Alkaline phosphatase-like"/>
    <property type="match status" value="1"/>
</dbReference>
<evidence type="ECO:0000313" key="12">
    <source>
        <dbReference type="Proteomes" id="UP001153642"/>
    </source>
</evidence>
<dbReference type="CDD" id="cd16012">
    <property type="entry name" value="ALP"/>
    <property type="match status" value="1"/>
</dbReference>
<dbReference type="RefSeq" id="WP_277899512.1">
    <property type="nucleotide sequence ID" value="NZ_JAPMUA010000002.1"/>
</dbReference>
<dbReference type="GO" id="GO:0004035">
    <property type="term" value="F:alkaline phosphatase activity"/>
    <property type="evidence" value="ECO:0007669"/>
    <property type="project" value="UniProtKB-EC"/>
</dbReference>
<evidence type="ECO:0000256" key="8">
    <source>
        <dbReference type="ARBA" id="ARBA00022842"/>
    </source>
</evidence>
<feature type="chain" id="PRO_5045761400" evidence="10">
    <location>
        <begin position="26"/>
        <end position="592"/>
    </location>
</feature>
<accession>A0ABT6FPM3</accession>
<dbReference type="EC" id="3.1.3.1" evidence="11"/>
<dbReference type="Pfam" id="PF13653">
    <property type="entry name" value="GDPD_2"/>
    <property type="match status" value="1"/>
</dbReference>
<comment type="cofactor">
    <cofactor evidence="2">
        <name>Zn(2+)</name>
        <dbReference type="ChEBI" id="CHEBI:29105"/>
    </cofactor>
</comment>
<dbReference type="EMBL" id="JAPMUA010000002">
    <property type="protein sequence ID" value="MDG3585212.1"/>
    <property type="molecule type" value="Genomic_DNA"/>
</dbReference>
<dbReference type="InterPro" id="IPR001952">
    <property type="entry name" value="Alkaline_phosphatase"/>
</dbReference>
<reference evidence="11" key="1">
    <citation type="submission" date="2022-11" db="EMBL/GenBank/DDBJ databases">
        <title>High-quality draft genome sequence of Galbibacter sp. strain CMA-7.</title>
        <authorList>
            <person name="Wei L."/>
            <person name="Dong C."/>
            <person name="Shao Z."/>
        </authorList>
    </citation>
    <scope>NUCLEOTIDE SEQUENCE</scope>
    <source>
        <strain evidence="11">CMA-7</strain>
    </source>
</reference>
<evidence type="ECO:0000256" key="6">
    <source>
        <dbReference type="ARBA" id="ARBA00022801"/>
    </source>
</evidence>
<sequence>MKNILKLTLAYFLLLSNGINCTLFAQETFKVHSHNDYEQQLPFWYAFSNGAASIEADIFLKNNELYVTHSEDEIVAKATLENMYLKKLESLAALGELRELQLLVDIKSDAYKTLDKLVEVLKRYPSVTDNKKIRFVISGNRPEPEDYNNYPDFIWFDHQNLNNLDKIDLKKVALVSVSFKTYTVWNGYGRMVAKEQEKVEDAIKKAHDVSKPFRFWATPDTKTAWANLAKLGVDYINTDEPALAKQYLSKLANNTYSQKEPIKIYKPGYGYNKDETPQNIILMIGDGNGLAQISAAMIANRGELTLTGIKDVGLAKTASFDNLITDSAAGATAMATGTKTNNRAIGVDPAGKALDNLVTMANQQGFNTAIVSTDAIYGATPASFYAYRAERDNTDGIVEDLVHSKLDFFMAGGKNEENTIGKQFKTVTIDSFTDFNQPIAVYLGDEKAPSMINGRENALPNSVHKALEVLGSKEEPFFLMVEGAQIDNGGHSNNIQGIIKEMLDFDRAIAQALRFADTHKNTLVVITADHETSGLGIVGGDIESGTVQADFLTVDHTGIMVPVFAYGPQAENFKGVFENTSIFKKIWKAINK</sequence>